<name>A0A194VCU5_CYTMA</name>
<dbReference type="Pfam" id="PF01812">
    <property type="entry name" value="5-FTHF_cyc-lig"/>
    <property type="match status" value="1"/>
</dbReference>
<dbReference type="InterPro" id="IPR024185">
    <property type="entry name" value="FTHF_cligase-like_sf"/>
</dbReference>
<accession>A0A194VCU5</accession>
<dbReference type="Proteomes" id="UP000078576">
    <property type="component" value="Unassembled WGS sequence"/>
</dbReference>
<evidence type="ECO:0000313" key="1">
    <source>
        <dbReference type="EMBL" id="KUI61709.1"/>
    </source>
</evidence>
<evidence type="ECO:0000313" key="2">
    <source>
        <dbReference type="Proteomes" id="UP000078576"/>
    </source>
</evidence>
<dbReference type="InterPro" id="IPR037171">
    <property type="entry name" value="NagB/RpiA_transferase-like"/>
</dbReference>
<evidence type="ECO:0008006" key="3">
    <source>
        <dbReference type="Google" id="ProtNLM"/>
    </source>
</evidence>
<gene>
    <name evidence="1" type="ORF">VP1G_08879</name>
</gene>
<dbReference type="OrthoDB" id="433414at2759"/>
<dbReference type="STRING" id="694573.A0A194VCU5"/>
<dbReference type="EMBL" id="KN714785">
    <property type="protein sequence ID" value="KUI61709.1"/>
    <property type="molecule type" value="Genomic_DNA"/>
</dbReference>
<dbReference type="AlphaFoldDB" id="A0A194VCU5"/>
<dbReference type="Gene3D" id="3.40.50.10420">
    <property type="entry name" value="NagB/RpiA/CoA transferase-like"/>
    <property type="match status" value="1"/>
</dbReference>
<dbReference type="SUPFAM" id="SSF100950">
    <property type="entry name" value="NagB/RpiA/CoA transferase-like"/>
    <property type="match status" value="1"/>
</dbReference>
<keyword evidence="2" id="KW-1185">Reference proteome</keyword>
<dbReference type="InterPro" id="IPR002698">
    <property type="entry name" value="FTHF_cligase"/>
</dbReference>
<dbReference type="PANTHER" id="PTHR13017:SF0">
    <property type="entry name" value="METHENYLTETRAHYDROFOLATE SYNTHASE DOMAIN-CONTAINING PROTEIN"/>
    <property type="match status" value="1"/>
</dbReference>
<protein>
    <recommendedName>
        <fullName evidence="3">5-formyltetrahydrofolate cyclo-ligase</fullName>
    </recommendedName>
</protein>
<organism evidence="1 2">
    <name type="scientific">Cytospora mali</name>
    <name type="common">Apple Valsa canker fungus</name>
    <name type="synonym">Valsa mali</name>
    <dbReference type="NCBI Taxonomy" id="578113"/>
    <lineage>
        <taxon>Eukaryota</taxon>
        <taxon>Fungi</taxon>
        <taxon>Dikarya</taxon>
        <taxon>Ascomycota</taxon>
        <taxon>Pezizomycotina</taxon>
        <taxon>Sordariomycetes</taxon>
        <taxon>Sordariomycetidae</taxon>
        <taxon>Diaporthales</taxon>
        <taxon>Cytosporaceae</taxon>
        <taxon>Cytospora</taxon>
    </lineage>
</organism>
<dbReference type="GO" id="GO:0005737">
    <property type="term" value="C:cytoplasm"/>
    <property type="evidence" value="ECO:0007669"/>
    <property type="project" value="TreeGrafter"/>
</dbReference>
<sequence>MSLVHGGPEHKAAVRSKVWRELRKVAYPDSRFHFDFSSFITDFEGSQAANDRLLALPAFKNCSCVFITPDNCLDYLRERTLEAGIKILITTYSIRRGFWLLDPADIGPALFKYAATLDGMEKVGKPVSLQDIVTMDLKVGLMVTGTGAINEKGIRFGKGHGFFDLEWGMLFTMGVVNSNTVTAAVVHDCQLLTEDLIPESFDTVCDLVATPTKLIEADIARKPTCGILWDRLEPGMLEDIPPLQELKDMVSKATKASA</sequence>
<dbReference type="PANTHER" id="PTHR13017">
    <property type="entry name" value="5-FORMYLTETRAHYDROFOLATE CYCLO-LIGASE-RELATED"/>
    <property type="match status" value="1"/>
</dbReference>
<reference evidence="2" key="1">
    <citation type="submission" date="2014-12" db="EMBL/GenBank/DDBJ databases">
        <title>Genome Sequence of Valsa Canker Pathogens Uncovers a Specific Adaption of Colonization on Woody Bark.</title>
        <authorList>
            <person name="Yin Z."/>
            <person name="Liu H."/>
            <person name="Gao X."/>
            <person name="Li Z."/>
            <person name="Song N."/>
            <person name="Ke X."/>
            <person name="Dai Q."/>
            <person name="Wu Y."/>
            <person name="Sun Y."/>
            <person name="Xu J.-R."/>
            <person name="Kang Z.K."/>
            <person name="Wang L."/>
            <person name="Huang L."/>
        </authorList>
    </citation>
    <scope>NUCLEOTIDE SEQUENCE [LARGE SCALE GENOMIC DNA]</scope>
    <source>
        <strain evidence="2">SXYL134</strain>
    </source>
</reference>
<proteinExistence type="predicted"/>